<name>A0A415H1I7_9FIRM</name>
<dbReference type="AlphaFoldDB" id="A0A415H1I7"/>
<gene>
    <name evidence="1" type="ORF">DW054_15705</name>
</gene>
<accession>A0A415H1I7</accession>
<evidence type="ECO:0000313" key="2">
    <source>
        <dbReference type="Proteomes" id="UP000284152"/>
    </source>
</evidence>
<proteinExistence type="predicted"/>
<reference evidence="1 2" key="1">
    <citation type="submission" date="2018-08" db="EMBL/GenBank/DDBJ databases">
        <title>A genome reference for cultivated species of the human gut microbiota.</title>
        <authorList>
            <person name="Zou Y."/>
            <person name="Xue W."/>
            <person name="Luo G."/>
        </authorList>
    </citation>
    <scope>NUCLEOTIDE SEQUENCE [LARGE SCALE GENOMIC DNA]</scope>
    <source>
        <strain evidence="1 2">AF42-21</strain>
    </source>
</reference>
<protein>
    <submittedName>
        <fullName evidence="1">Uncharacterized protein</fullName>
    </submittedName>
</protein>
<sequence length="151" mass="17445">MRNAKKMVDTYIGKNVTIVKEDGVYGTDPLYTTIFNHIAGHELVNYKRGNSKDRGEVYSLAYAAYHKMNYFCSKEIMVDNIAHELKDLQDIDIITFDIIVLAAYIYYVHKNDSSNTKGLKSIYKRYCADVIKRHGLPKTLNEYIKASLEYL</sequence>
<dbReference type="Proteomes" id="UP000284152">
    <property type="component" value="Unassembled WGS sequence"/>
</dbReference>
<comment type="caution">
    <text evidence="1">The sequence shown here is derived from an EMBL/GenBank/DDBJ whole genome shotgun (WGS) entry which is preliminary data.</text>
</comment>
<evidence type="ECO:0000313" key="1">
    <source>
        <dbReference type="EMBL" id="RHK59769.1"/>
    </source>
</evidence>
<dbReference type="EMBL" id="QRNS01000045">
    <property type="protein sequence ID" value="RHK59769.1"/>
    <property type="molecule type" value="Genomic_DNA"/>
</dbReference>
<organism evidence="1 2">
    <name type="scientific">Dorea formicigenerans</name>
    <dbReference type="NCBI Taxonomy" id="39486"/>
    <lineage>
        <taxon>Bacteria</taxon>
        <taxon>Bacillati</taxon>
        <taxon>Bacillota</taxon>
        <taxon>Clostridia</taxon>
        <taxon>Lachnospirales</taxon>
        <taxon>Lachnospiraceae</taxon>
        <taxon>Dorea</taxon>
    </lineage>
</organism>